<dbReference type="Proteomes" id="UP000464624">
    <property type="component" value="Chromosome"/>
</dbReference>
<protein>
    <submittedName>
        <fullName evidence="1">Uncharacterized protein</fullName>
    </submittedName>
</protein>
<proteinExistence type="predicted"/>
<evidence type="ECO:0000313" key="2">
    <source>
        <dbReference type="Proteomes" id="UP000464624"/>
    </source>
</evidence>
<name>A0AAD1H4N9_MYCXE</name>
<reference evidence="1 2" key="1">
    <citation type="submission" date="2019-12" db="EMBL/GenBank/DDBJ databases">
        <title>Complete genome sequence of Mycolicibacterium xenopi str. JCM15661T.</title>
        <authorList>
            <person name="Yoshida M."/>
            <person name="Fukano H."/>
            <person name="Asakura T."/>
            <person name="Hoshino Y."/>
        </authorList>
    </citation>
    <scope>NUCLEOTIDE SEQUENCE [LARGE SCALE GENOMIC DNA]</scope>
    <source>
        <strain evidence="1 2">JCM 15661T</strain>
    </source>
</reference>
<dbReference type="KEGG" id="mxe:MYXE_39550"/>
<dbReference type="EMBL" id="AP022314">
    <property type="protein sequence ID" value="BBU24165.1"/>
    <property type="molecule type" value="Genomic_DNA"/>
</dbReference>
<gene>
    <name evidence="1" type="ORF">MYXE_39550</name>
</gene>
<dbReference type="AlphaFoldDB" id="A0AAD1H4N9"/>
<organism evidence="1 2">
    <name type="scientific">Mycobacterium xenopi</name>
    <dbReference type="NCBI Taxonomy" id="1789"/>
    <lineage>
        <taxon>Bacteria</taxon>
        <taxon>Bacillati</taxon>
        <taxon>Actinomycetota</taxon>
        <taxon>Actinomycetes</taxon>
        <taxon>Mycobacteriales</taxon>
        <taxon>Mycobacteriaceae</taxon>
        <taxon>Mycobacterium</taxon>
    </lineage>
</organism>
<evidence type="ECO:0000313" key="1">
    <source>
        <dbReference type="EMBL" id="BBU24165.1"/>
    </source>
</evidence>
<accession>A0AAD1H4N9</accession>
<sequence>MGDAVAAVLSRSVTRIIEQSERALSGAHALWLGDTRF</sequence>